<feature type="transmembrane region" description="Helical" evidence="6">
    <location>
        <begin position="64"/>
        <end position="85"/>
    </location>
</feature>
<dbReference type="GO" id="GO:0009403">
    <property type="term" value="P:toxin biosynthetic process"/>
    <property type="evidence" value="ECO:0007669"/>
    <property type="project" value="InterPro"/>
</dbReference>
<dbReference type="PANTHER" id="PTHR37306">
    <property type="entry name" value="COLICIN V PRODUCTION PROTEIN"/>
    <property type="match status" value="1"/>
</dbReference>
<dbReference type="AlphaFoldDB" id="A0A1K2I8H9"/>
<protein>
    <submittedName>
        <fullName evidence="7">Colicin V production protein</fullName>
    </submittedName>
</protein>
<evidence type="ECO:0000256" key="1">
    <source>
        <dbReference type="ARBA" id="ARBA00004141"/>
    </source>
</evidence>
<keyword evidence="4 6" id="KW-0472">Membrane</keyword>
<evidence type="ECO:0000313" key="7">
    <source>
        <dbReference type="EMBL" id="SFZ88707.1"/>
    </source>
</evidence>
<feature type="transmembrane region" description="Helical" evidence="6">
    <location>
        <begin position="106"/>
        <end position="127"/>
    </location>
</feature>
<reference evidence="7" key="1">
    <citation type="submission" date="2016-11" db="EMBL/GenBank/DDBJ databases">
        <authorList>
            <person name="Jaros S."/>
            <person name="Januszkiewicz K."/>
            <person name="Wedrychowicz H."/>
        </authorList>
    </citation>
    <scope>NUCLEOTIDE SEQUENCE</scope>
    <source>
        <strain evidence="7">ACA-DC 565</strain>
    </source>
</reference>
<sequence>MLINIIIIAILLWAIYRGLKRGLIAELLYTIGYVAVFIFARLVAPEVSAWLAGWSSSAATSLGVTYTIAFLLLLMVGWLVIRLLVRWSRLITWLPVIKQANGLAGAVVAFVINYFGVFIVLSVLNFIPNVTLQSQLQQSSVAQSVVTKTPELTSQLLQKYLFDGHGDTETTDSNADSTSDAELDATQTNENAI</sequence>
<dbReference type="GO" id="GO:0016020">
    <property type="term" value="C:membrane"/>
    <property type="evidence" value="ECO:0007669"/>
    <property type="project" value="UniProtKB-SubCell"/>
</dbReference>
<comment type="subcellular location">
    <subcellularLocation>
        <location evidence="1">Membrane</location>
        <topology evidence="1">Multi-pass membrane protein</topology>
    </subcellularLocation>
</comment>
<keyword evidence="2 6" id="KW-0812">Transmembrane</keyword>
<accession>A0A1K2I8H9</accession>
<proteinExistence type="predicted"/>
<feature type="compositionally biased region" description="Polar residues" evidence="5">
    <location>
        <begin position="171"/>
        <end position="193"/>
    </location>
</feature>
<dbReference type="PANTHER" id="PTHR37306:SF1">
    <property type="entry name" value="COLICIN V PRODUCTION PROTEIN"/>
    <property type="match status" value="1"/>
</dbReference>
<feature type="region of interest" description="Disordered" evidence="5">
    <location>
        <begin position="169"/>
        <end position="193"/>
    </location>
</feature>
<organism evidence="7">
    <name type="scientific">Loigolactobacillus rennini</name>
    <dbReference type="NCBI Taxonomy" id="238013"/>
    <lineage>
        <taxon>Bacteria</taxon>
        <taxon>Bacillati</taxon>
        <taxon>Bacillota</taxon>
        <taxon>Bacilli</taxon>
        <taxon>Lactobacillales</taxon>
        <taxon>Lactobacillaceae</taxon>
        <taxon>Loigolactobacillus</taxon>
    </lineage>
</organism>
<dbReference type="InterPro" id="IPR003825">
    <property type="entry name" value="Colicin-V_CvpA"/>
</dbReference>
<dbReference type="EMBL" id="LT634362">
    <property type="protein sequence ID" value="SFZ88707.1"/>
    <property type="molecule type" value="Genomic_DNA"/>
</dbReference>
<evidence type="ECO:0000256" key="6">
    <source>
        <dbReference type="SAM" id="Phobius"/>
    </source>
</evidence>
<evidence type="ECO:0000256" key="4">
    <source>
        <dbReference type="ARBA" id="ARBA00023136"/>
    </source>
</evidence>
<dbReference type="Pfam" id="PF02674">
    <property type="entry name" value="Colicin_V"/>
    <property type="match status" value="1"/>
</dbReference>
<name>A0A1K2I8H9_9LACO</name>
<evidence type="ECO:0000256" key="2">
    <source>
        <dbReference type="ARBA" id="ARBA00022692"/>
    </source>
</evidence>
<evidence type="ECO:0000256" key="5">
    <source>
        <dbReference type="SAM" id="MobiDB-lite"/>
    </source>
</evidence>
<feature type="transmembrane region" description="Helical" evidence="6">
    <location>
        <begin position="23"/>
        <end position="44"/>
    </location>
</feature>
<gene>
    <name evidence="7" type="ORF">LREN565_1820</name>
</gene>
<keyword evidence="3 6" id="KW-1133">Transmembrane helix</keyword>
<evidence type="ECO:0000256" key="3">
    <source>
        <dbReference type="ARBA" id="ARBA00022989"/>
    </source>
</evidence>